<dbReference type="Proteomes" id="UP000183832">
    <property type="component" value="Unassembled WGS sequence"/>
</dbReference>
<sequence length="315" mass="36550">MKTCNMMIRLMISALSFLIISPAISMCDEDLKSLDNLQEKNEQVPTNLPEFTESIEQLMDAHSDEDQLNDPWMFYRQIRAPSGFFGVRGKKEDEQMNFWELGSQNELLPLEVKRQPSQSFFGMRGKKYYDMKRAPSGFMGVRGKKNDYNYKAPNDFQDELYKELQLEREMLTNLIEDYEDEINDQGLRNKKSVSNDDYFEYEKRAPMGFQGVRGKKSEFTDFISPNEKRVPFSGFFGTRGKKHPLGFHSSNIFGVRKKPYMPYTKFVGVRGKKSVDGNVRKLRLDTNAMYGLRPSHRVGSDMLQDKTIGFIGMRG</sequence>
<keyword evidence="1" id="KW-0175">Coiled coil</keyword>
<gene>
    <name evidence="3" type="primary">putative Tachykinins</name>
    <name evidence="3" type="ORF">CLUMA_CG012036</name>
</gene>
<evidence type="ECO:0000313" key="3">
    <source>
        <dbReference type="EMBL" id="CRK98588.1"/>
    </source>
</evidence>
<proteinExistence type="predicted"/>
<evidence type="ECO:0000256" key="1">
    <source>
        <dbReference type="SAM" id="Coils"/>
    </source>
</evidence>
<organism evidence="3 4">
    <name type="scientific">Clunio marinus</name>
    <dbReference type="NCBI Taxonomy" id="568069"/>
    <lineage>
        <taxon>Eukaryota</taxon>
        <taxon>Metazoa</taxon>
        <taxon>Ecdysozoa</taxon>
        <taxon>Arthropoda</taxon>
        <taxon>Hexapoda</taxon>
        <taxon>Insecta</taxon>
        <taxon>Pterygota</taxon>
        <taxon>Neoptera</taxon>
        <taxon>Endopterygota</taxon>
        <taxon>Diptera</taxon>
        <taxon>Nematocera</taxon>
        <taxon>Chironomoidea</taxon>
        <taxon>Chironomidae</taxon>
        <taxon>Clunio</taxon>
    </lineage>
</organism>
<protein>
    <submittedName>
        <fullName evidence="3">CLUMA_CG012036, isoform A</fullName>
    </submittedName>
</protein>
<dbReference type="STRING" id="568069.A0A1J1IGC0"/>
<feature type="chain" id="PRO_5012046066" evidence="2">
    <location>
        <begin position="26"/>
        <end position="315"/>
    </location>
</feature>
<keyword evidence="2" id="KW-0732">Signal</keyword>
<feature type="coiled-coil region" evidence="1">
    <location>
        <begin position="161"/>
        <end position="188"/>
    </location>
</feature>
<dbReference type="OrthoDB" id="5919137at2759"/>
<feature type="signal peptide" evidence="2">
    <location>
        <begin position="1"/>
        <end position="25"/>
    </location>
</feature>
<dbReference type="AlphaFoldDB" id="A0A1J1IGC0"/>
<name>A0A1J1IGC0_9DIPT</name>
<evidence type="ECO:0000256" key="2">
    <source>
        <dbReference type="SAM" id="SignalP"/>
    </source>
</evidence>
<accession>A0A1J1IGC0</accession>
<reference evidence="3 4" key="1">
    <citation type="submission" date="2015-04" db="EMBL/GenBank/DDBJ databases">
        <authorList>
            <person name="Syromyatnikov M.Y."/>
            <person name="Popov V.N."/>
        </authorList>
    </citation>
    <scope>NUCLEOTIDE SEQUENCE [LARGE SCALE GENOMIC DNA]</scope>
</reference>
<evidence type="ECO:0000313" key="4">
    <source>
        <dbReference type="Proteomes" id="UP000183832"/>
    </source>
</evidence>
<dbReference type="EMBL" id="CVRI01000048">
    <property type="protein sequence ID" value="CRK98588.1"/>
    <property type="molecule type" value="Genomic_DNA"/>
</dbReference>
<keyword evidence="4" id="KW-1185">Reference proteome</keyword>